<sequence length="179" mass="19331">MILELSKSYILAKTKNYGEVCIMKKVLSIAICLCTMVVMSLASKVLAVSASSMTVDCASVLRDATHCASGSLYGITETKPADVNGLVAPLKSYVMRNPARGGYGNQHGFGAAIPVSQKLASVQSAKVSIDLADMLPGWPYKWPGMTSWFNQVNSFISDKKASGRNNYYGYEIWNEPDGT</sequence>
<accession>A0A173MZV1</accession>
<organism evidence="1">
    <name type="scientific">Clostridium cellulovorans</name>
    <dbReference type="NCBI Taxonomy" id="1493"/>
    <lineage>
        <taxon>Bacteria</taxon>
        <taxon>Bacillati</taxon>
        <taxon>Bacillota</taxon>
        <taxon>Clostridia</taxon>
        <taxon>Eubacteriales</taxon>
        <taxon>Clostridiaceae</taxon>
        <taxon>Clostridium</taxon>
    </lineage>
</organism>
<evidence type="ECO:0000313" key="1">
    <source>
        <dbReference type="EMBL" id="BAV13117.1"/>
    </source>
</evidence>
<gene>
    <name evidence="1" type="primary">Bxyl39C</name>
</gene>
<dbReference type="EMBL" id="AB499218">
    <property type="protein sequence ID" value="BAV13117.1"/>
    <property type="molecule type" value="Genomic_DNA"/>
</dbReference>
<protein>
    <submittedName>
        <fullName evidence="1">Beta-xylosidase</fullName>
    </submittedName>
</protein>
<reference evidence="1" key="1">
    <citation type="submission" date="2009-04" db="EMBL/GenBank/DDBJ databases">
        <title>Clostridium cellulovorans cellulosomal and noncellulosomal genes.</title>
        <authorList>
            <person name="Tamaru Y."/>
        </authorList>
    </citation>
    <scope>NUCLEOTIDE SEQUENCE</scope>
</reference>
<name>A0A173MZV1_CLOCL</name>
<proteinExistence type="predicted"/>
<dbReference type="AlphaFoldDB" id="A0A173MZV1"/>